<evidence type="ECO:0000313" key="2">
    <source>
        <dbReference type="Proteomes" id="UP001054837"/>
    </source>
</evidence>
<reference evidence="1 2" key="1">
    <citation type="submission" date="2021-06" db="EMBL/GenBank/DDBJ databases">
        <title>Caerostris darwini draft genome.</title>
        <authorList>
            <person name="Kono N."/>
            <person name="Arakawa K."/>
        </authorList>
    </citation>
    <scope>NUCLEOTIDE SEQUENCE [LARGE SCALE GENOMIC DNA]</scope>
</reference>
<sequence>MESDVPLEYFSHSLIKQCGCSSCGILTQLPDALSENLRSISTNRKASQLLGGFHGSNPPNNQERKGDLLDDEKLVKMDDMERGEHRHYGVRFIY</sequence>
<organism evidence="1 2">
    <name type="scientific">Caerostris darwini</name>
    <dbReference type="NCBI Taxonomy" id="1538125"/>
    <lineage>
        <taxon>Eukaryota</taxon>
        <taxon>Metazoa</taxon>
        <taxon>Ecdysozoa</taxon>
        <taxon>Arthropoda</taxon>
        <taxon>Chelicerata</taxon>
        <taxon>Arachnida</taxon>
        <taxon>Araneae</taxon>
        <taxon>Araneomorphae</taxon>
        <taxon>Entelegynae</taxon>
        <taxon>Araneoidea</taxon>
        <taxon>Araneidae</taxon>
        <taxon>Caerostris</taxon>
    </lineage>
</organism>
<dbReference type="AlphaFoldDB" id="A0AAV4VI98"/>
<proteinExistence type="predicted"/>
<accession>A0AAV4VI98</accession>
<dbReference type="EMBL" id="BPLQ01013114">
    <property type="protein sequence ID" value="GIY69866.1"/>
    <property type="molecule type" value="Genomic_DNA"/>
</dbReference>
<dbReference type="Proteomes" id="UP001054837">
    <property type="component" value="Unassembled WGS sequence"/>
</dbReference>
<protein>
    <submittedName>
        <fullName evidence="1">Uncharacterized protein</fullName>
    </submittedName>
</protein>
<evidence type="ECO:0000313" key="1">
    <source>
        <dbReference type="EMBL" id="GIY69866.1"/>
    </source>
</evidence>
<gene>
    <name evidence="1" type="ORF">CDAR_174231</name>
</gene>
<name>A0AAV4VI98_9ARAC</name>
<keyword evidence="2" id="KW-1185">Reference proteome</keyword>
<comment type="caution">
    <text evidence="1">The sequence shown here is derived from an EMBL/GenBank/DDBJ whole genome shotgun (WGS) entry which is preliminary data.</text>
</comment>